<dbReference type="PROSITE" id="PS50987">
    <property type="entry name" value="HTH_ARSR_2"/>
    <property type="match status" value="1"/>
</dbReference>
<dbReference type="PANTHER" id="PTHR33154">
    <property type="entry name" value="TRANSCRIPTIONAL REGULATOR, ARSR FAMILY"/>
    <property type="match status" value="1"/>
</dbReference>
<name>A0A2N0AW66_9LEPT</name>
<dbReference type="SUPFAM" id="SSF46785">
    <property type="entry name" value="Winged helix' DNA-binding domain"/>
    <property type="match status" value="1"/>
</dbReference>
<dbReference type="Proteomes" id="UP001209694">
    <property type="component" value="Unassembled WGS sequence"/>
</dbReference>
<evidence type="ECO:0000256" key="2">
    <source>
        <dbReference type="ARBA" id="ARBA00023125"/>
    </source>
</evidence>
<dbReference type="RefSeq" id="WP_100726745.1">
    <property type="nucleotide sequence ID" value="NZ_JAIZBN010000001.1"/>
</dbReference>
<protein>
    <submittedName>
        <fullName evidence="5">Metalloregulator ArsR/SmtB family transcription factor</fullName>
    </submittedName>
    <submittedName>
        <fullName evidence="6">Transcriptional regulator</fullName>
    </submittedName>
</protein>
<dbReference type="Proteomes" id="UP000297352">
    <property type="component" value="Unassembled WGS sequence"/>
</dbReference>
<dbReference type="InterPro" id="IPR051081">
    <property type="entry name" value="HTH_MetalResp_TranReg"/>
</dbReference>
<dbReference type="GO" id="GO:0003700">
    <property type="term" value="F:DNA-binding transcription factor activity"/>
    <property type="evidence" value="ECO:0007669"/>
    <property type="project" value="InterPro"/>
</dbReference>
<evidence type="ECO:0000313" key="8">
    <source>
        <dbReference type="Proteomes" id="UP001209694"/>
    </source>
</evidence>
<keyword evidence="7" id="KW-1185">Reference proteome</keyword>
<keyword evidence="3" id="KW-0804">Transcription</keyword>
<dbReference type="InterPro" id="IPR036388">
    <property type="entry name" value="WH-like_DNA-bd_sf"/>
</dbReference>
<feature type="domain" description="HTH arsR-type" evidence="4">
    <location>
        <begin position="1"/>
        <end position="87"/>
    </location>
</feature>
<dbReference type="EMBL" id="RQGI01000059">
    <property type="protein sequence ID" value="TGL66962.1"/>
    <property type="molecule type" value="Genomic_DNA"/>
</dbReference>
<gene>
    <name evidence="6" type="ORF">EHQ60_16140</name>
    <name evidence="5" type="ORF">ND810_10825</name>
</gene>
<evidence type="ECO:0000313" key="5">
    <source>
        <dbReference type="EMBL" id="MCW7515647.1"/>
    </source>
</evidence>
<dbReference type="SMART" id="SM00418">
    <property type="entry name" value="HTH_ARSR"/>
    <property type="match status" value="1"/>
</dbReference>
<reference evidence="5" key="3">
    <citation type="submission" date="2022-06" db="EMBL/GenBank/DDBJ databases">
        <title>Leptospira isolates from biofilms formed at urban environments.</title>
        <authorList>
            <person name="Ribeiro P.S."/>
            <person name="Sousa T."/>
            <person name="Carvalho N."/>
            <person name="Aburjaile F."/>
            <person name="Neves F."/>
            <person name="Oliveira D."/>
            <person name="Blanco L."/>
            <person name="Lima J."/>
            <person name="Costa F."/>
            <person name="Brenig B."/>
            <person name="Soares S."/>
            <person name="Ramos R."/>
            <person name="Goes-Neto A."/>
            <person name="Matiuzzi M."/>
            <person name="Azevedo V."/>
            <person name="Ristow P."/>
        </authorList>
    </citation>
    <scope>NUCLEOTIDE SEQUENCE</scope>
    <source>
        <strain evidence="5">VSF7</strain>
    </source>
</reference>
<dbReference type="EMBL" id="JAMQQD010000003">
    <property type="protein sequence ID" value="MCW7515647.1"/>
    <property type="molecule type" value="Genomic_DNA"/>
</dbReference>
<reference evidence="7" key="2">
    <citation type="journal article" date="2019" name="PLoS Negl. Trop. Dis.">
        <title>Revisiting the worldwide diversity of Leptospira species in the environment.</title>
        <authorList>
            <person name="Vincent A.T."/>
            <person name="Schiettekatte O."/>
            <person name="Bourhy P."/>
            <person name="Veyrier F.J."/>
            <person name="Picardeau M."/>
        </authorList>
    </citation>
    <scope>NUCLEOTIDE SEQUENCE [LARGE SCALE GENOMIC DNA]</scope>
    <source>
        <strain evidence="7">201702449</strain>
    </source>
</reference>
<evidence type="ECO:0000313" key="7">
    <source>
        <dbReference type="Proteomes" id="UP000297352"/>
    </source>
</evidence>
<dbReference type="AlphaFoldDB" id="A0A2N0AW66"/>
<evidence type="ECO:0000259" key="4">
    <source>
        <dbReference type="PROSITE" id="PS50987"/>
    </source>
</evidence>
<reference evidence="6" key="1">
    <citation type="submission" date="2018-10" db="EMBL/GenBank/DDBJ databases">
        <authorList>
            <person name="Vincent A.T."/>
            <person name="Schiettekatte O."/>
            <person name="Bourhy P."/>
            <person name="Veyrier F.J."/>
            <person name="Picardeau M."/>
        </authorList>
    </citation>
    <scope>NUCLEOTIDE SEQUENCE</scope>
    <source>
        <strain evidence="6">201702449</strain>
    </source>
</reference>
<evidence type="ECO:0000256" key="3">
    <source>
        <dbReference type="ARBA" id="ARBA00023163"/>
    </source>
</evidence>
<dbReference type="InterPro" id="IPR001845">
    <property type="entry name" value="HTH_ArsR_DNA-bd_dom"/>
</dbReference>
<dbReference type="PANTHER" id="PTHR33154:SF33">
    <property type="entry name" value="TRANSCRIPTIONAL REPRESSOR SDPR"/>
    <property type="match status" value="1"/>
</dbReference>
<dbReference type="InterPro" id="IPR036390">
    <property type="entry name" value="WH_DNA-bd_sf"/>
</dbReference>
<dbReference type="Gene3D" id="1.10.10.10">
    <property type="entry name" value="Winged helix-like DNA-binding domain superfamily/Winged helix DNA-binding domain"/>
    <property type="match status" value="1"/>
</dbReference>
<dbReference type="NCBIfam" id="NF033788">
    <property type="entry name" value="HTH_metalloreg"/>
    <property type="match status" value="1"/>
</dbReference>
<dbReference type="GeneID" id="93341287"/>
<accession>A0A2N0AW66</accession>
<sequence>MNSFLALGDDTRREIILLVAKNGEMTSTAISKHFSISAPAISQHLQLLRELQLLNVKKEAQKRIYSVNLDGFSEMEELILKVREDWSKRLNRLERYALKLKKGKTI</sequence>
<dbReference type="PRINTS" id="PR00778">
    <property type="entry name" value="HTHARSR"/>
</dbReference>
<organism evidence="5 8">
    <name type="scientific">Leptospira levettii</name>
    <dbReference type="NCBI Taxonomy" id="2023178"/>
    <lineage>
        <taxon>Bacteria</taxon>
        <taxon>Pseudomonadati</taxon>
        <taxon>Spirochaetota</taxon>
        <taxon>Spirochaetia</taxon>
        <taxon>Leptospirales</taxon>
        <taxon>Leptospiraceae</taxon>
        <taxon>Leptospira</taxon>
    </lineage>
</organism>
<proteinExistence type="predicted"/>
<keyword evidence="2" id="KW-0238">DNA-binding</keyword>
<dbReference type="GO" id="GO:0003677">
    <property type="term" value="F:DNA binding"/>
    <property type="evidence" value="ECO:0007669"/>
    <property type="project" value="UniProtKB-KW"/>
</dbReference>
<comment type="caution">
    <text evidence="5">The sequence shown here is derived from an EMBL/GenBank/DDBJ whole genome shotgun (WGS) entry which is preliminary data.</text>
</comment>
<keyword evidence="1" id="KW-0805">Transcription regulation</keyword>
<evidence type="ECO:0000313" key="6">
    <source>
        <dbReference type="EMBL" id="TGL66962.1"/>
    </source>
</evidence>
<evidence type="ECO:0000256" key="1">
    <source>
        <dbReference type="ARBA" id="ARBA00023015"/>
    </source>
</evidence>
<dbReference type="Pfam" id="PF01022">
    <property type="entry name" value="HTH_5"/>
    <property type="match status" value="1"/>
</dbReference>